<gene>
    <name evidence="1" type="primary">tssK</name>
    <name evidence="1" type="ORF">M5G11_13745</name>
</gene>
<name>A0ABT5NTV2_9PSED</name>
<dbReference type="NCBIfam" id="TIGR03353">
    <property type="entry name" value="VI_chp_4"/>
    <property type="match status" value="1"/>
</dbReference>
<dbReference type="PANTHER" id="PTHR35566:SF1">
    <property type="entry name" value="TYPE VI SECRETION SYSTEM BASEPLATE COMPONENT TSSK1"/>
    <property type="match status" value="1"/>
</dbReference>
<protein>
    <submittedName>
        <fullName evidence="1">Type VI secretion system baseplate subunit TssK</fullName>
    </submittedName>
</protein>
<accession>A0ABT5NTV2</accession>
<dbReference type="PANTHER" id="PTHR35566">
    <property type="entry name" value="BLR3599 PROTEIN"/>
    <property type="match status" value="1"/>
</dbReference>
<dbReference type="RefSeq" id="WP_273910981.1">
    <property type="nucleotide sequence ID" value="NZ_JAMDGX010000036.1"/>
</dbReference>
<organism evidence="1 2">
    <name type="scientific">Pseudomonas fontis</name>
    <dbReference type="NCBI Taxonomy" id="2942633"/>
    <lineage>
        <taxon>Bacteria</taxon>
        <taxon>Pseudomonadati</taxon>
        <taxon>Pseudomonadota</taxon>
        <taxon>Gammaproteobacteria</taxon>
        <taxon>Pseudomonadales</taxon>
        <taxon>Pseudomonadaceae</taxon>
        <taxon>Pseudomonas</taxon>
    </lineage>
</organism>
<sequence>MSVRPDVVCWYEGMQLLPQHFQLQGLRAEALAAHLAQAGNPWYWGVTQLELDPAELVAGTLRILRLEATMPDGLALGIRDGEGPRVELKIAEAVANAPDACVTVYLALDRLWRGNKLLGLNGRMHSVKDQAFPNLVTGLDDELVELWKPCPRLVTEADKGDAVCLPLLRVQKKDGGFECVGDYVAPTPRIVPESPLGKRVARLCADVREAGKALANQLRPEQMASDPLRATHAFRQSAALWARLPEVEGALKSRIASPQKLHGLLLGMAGSWSVLSANHSVPAFAPLDFLALYQGFDEVLDWLEQCLSLLRVGYRSLPFEKTANGFGIQLPTLEAGATLVIGLRMRAGSLEQDASLWLAQTTIGALEHVDEMIRQRARGLVPVPMAREAQGVFAAGEQTYLFEIDTASPSFVATKPLRIVAPASSELTGPWQIVLLVPDNQ</sequence>
<proteinExistence type="predicted"/>
<dbReference type="InterPro" id="IPR010263">
    <property type="entry name" value="T6SS_TssK"/>
</dbReference>
<keyword evidence="2" id="KW-1185">Reference proteome</keyword>
<dbReference type="EMBL" id="JAMDGY010000032">
    <property type="protein sequence ID" value="MDD0991603.1"/>
    <property type="molecule type" value="Genomic_DNA"/>
</dbReference>
<comment type="caution">
    <text evidence="1">The sequence shown here is derived from an EMBL/GenBank/DDBJ whole genome shotgun (WGS) entry which is preliminary data.</text>
</comment>
<evidence type="ECO:0000313" key="1">
    <source>
        <dbReference type="EMBL" id="MDD0991603.1"/>
    </source>
</evidence>
<reference evidence="1 2" key="1">
    <citation type="submission" date="2022-05" db="EMBL/GenBank/DDBJ databases">
        <title>Novel Pseudomonas spp. Isolated from a Rainbow Trout Aquaculture Facility.</title>
        <authorList>
            <person name="Testerman T."/>
            <person name="Graf J."/>
        </authorList>
    </citation>
    <scope>NUCLEOTIDE SEQUENCE [LARGE SCALE GENOMIC DNA]</scope>
    <source>
        <strain evidence="1 2">ID681</strain>
    </source>
</reference>
<evidence type="ECO:0000313" key="2">
    <source>
        <dbReference type="Proteomes" id="UP001148203"/>
    </source>
</evidence>
<dbReference type="Pfam" id="PF05936">
    <property type="entry name" value="T6SS_VasE"/>
    <property type="match status" value="1"/>
</dbReference>
<dbReference type="Proteomes" id="UP001148203">
    <property type="component" value="Unassembled WGS sequence"/>
</dbReference>